<dbReference type="Gene3D" id="1.20.1640.10">
    <property type="entry name" value="Multidrug efflux transporter AcrB transmembrane domain"/>
    <property type="match status" value="2"/>
</dbReference>
<dbReference type="Gene3D" id="3.40.50.150">
    <property type="entry name" value="Vaccinia Virus protein VP39"/>
    <property type="match status" value="1"/>
</dbReference>
<dbReference type="GO" id="GO:0008168">
    <property type="term" value="F:methyltransferase activity"/>
    <property type="evidence" value="ECO:0007669"/>
    <property type="project" value="UniProtKB-KW"/>
</dbReference>
<dbReference type="PANTHER" id="PTHR33406:SF13">
    <property type="entry name" value="MEMBRANE PROTEIN YDFJ"/>
    <property type="match status" value="1"/>
</dbReference>
<feature type="transmembrane region" description="Helical" evidence="6">
    <location>
        <begin position="783"/>
        <end position="810"/>
    </location>
</feature>
<feature type="transmembrane region" description="Helical" evidence="6">
    <location>
        <begin position="664"/>
        <end position="681"/>
    </location>
</feature>
<dbReference type="Pfam" id="PF03176">
    <property type="entry name" value="MMPL"/>
    <property type="match status" value="2"/>
</dbReference>
<proteinExistence type="predicted"/>
<dbReference type="SUPFAM" id="SSF82866">
    <property type="entry name" value="Multidrug efflux transporter AcrB transmembrane domain"/>
    <property type="match status" value="2"/>
</dbReference>
<evidence type="ECO:0000256" key="6">
    <source>
        <dbReference type="SAM" id="Phobius"/>
    </source>
</evidence>
<dbReference type="SMART" id="SM00563">
    <property type="entry name" value="PlsC"/>
    <property type="match status" value="1"/>
</dbReference>
<organism evidence="8 9">
    <name type="scientific">Chitinophaga barathri</name>
    <dbReference type="NCBI Taxonomy" id="1647451"/>
    <lineage>
        <taxon>Bacteria</taxon>
        <taxon>Pseudomonadati</taxon>
        <taxon>Bacteroidota</taxon>
        <taxon>Chitinophagia</taxon>
        <taxon>Chitinophagales</taxon>
        <taxon>Chitinophagaceae</taxon>
        <taxon>Chitinophaga</taxon>
    </lineage>
</organism>
<evidence type="ECO:0000256" key="2">
    <source>
        <dbReference type="ARBA" id="ARBA00022475"/>
    </source>
</evidence>
<dbReference type="GO" id="GO:0032259">
    <property type="term" value="P:methylation"/>
    <property type="evidence" value="ECO:0007669"/>
    <property type="project" value="UniProtKB-KW"/>
</dbReference>
<reference evidence="9" key="1">
    <citation type="submission" date="2018-11" db="EMBL/GenBank/DDBJ databases">
        <title>Chitinophaga lutea sp.nov., isolate from arsenic contaminated soil.</title>
        <authorList>
            <person name="Zong Y."/>
        </authorList>
    </citation>
    <scope>NUCLEOTIDE SEQUENCE [LARGE SCALE GENOMIC DNA]</scope>
    <source>
        <strain evidence="9">YLT18</strain>
    </source>
</reference>
<keyword evidence="4 6" id="KW-1133">Transmembrane helix</keyword>
<dbReference type="CDD" id="cd02440">
    <property type="entry name" value="AdoMet_MTases"/>
    <property type="match status" value="1"/>
</dbReference>
<comment type="subcellular location">
    <subcellularLocation>
        <location evidence="1">Cell membrane</location>
        <topology evidence="1">Multi-pass membrane protein</topology>
    </subcellularLocation>
</comment>
<gene>
    <name evidence="8" type="ORF">EG028_13150</name>
</gene>
<dbReference type="SUPFAM" id="SSF53335">
    <property type="entry name" value="S-adenosyl-L-methionine-dependent methyltransferases"/>
    <property type="match status" value="1"/>
</dbReference>
<dbReference type="CDD" id="cd07989">
    <property type="entry name" value="LPLAT_AGPAT-like"/>
    <property type="match status" value="1"/>
</dbReference>
<dbReference type="Pfam" id="PF13649">
    <property type="entry name" value="Methyltransf_25"/>
    <property type="match status" value="1"/>
</dbReference>
<evidence type="ECO:0000256" key="3">
    <source>
        <dbReference type="ARBA" id="ARBA00022692"/>
    </source>
</evidence>
<evidence type="ECO:0000256" key="1">
    <source>
        <dbReference type="ARBA" id="ARBA00004651"/>
    </source>
</evidence>
<dbReference type="InterPro" id="IPR050545">
    <property type="entry name" value="Mycobact_MmpL"/>
</dbReference>
<dbReference type="Proteomes" id="UP000279089">
    <property type="component" value="Unassembled WGS sequence"/>
</dbReference>
<feature type="transmembrane region" description="Helical" evidence="6">
    <location>
        <begin position="442"/>
        <end position="461"/>
    </location>
</feature>
<dbReference type="InterPro" id="IPR002123">
    <property type="entry name" value="Plipid/glycerol_acylTrfase"/>
</dbReference>
<keyword evidence="3 6" id="KW-0812">Transmembrane</keyword>
<dbReference type="GO" id="GO:0016746">
    <property type="term" value="F:acyltransferase activity"/>
    <property type="evidence" value="ECO:0007669"/>
    <property type="project" value="InterPro"/>
</dbReference>
<dbReference type="PANTHER" id="PTHR33406">
    <property type="entry name" value="MEMBRANE PROTEIN MJ1562-RELATED"/>
    <property type="match status" value="1"/>
</dbReference>
<dbReference type="InterPro" id="IPR029063">
    <property type="entry name" value="SAM-dependent_MTases_sf"/>
</dbReference>
<feature type="transmembrane region" description="Helical" evidence="6">
    <location>
        <begin position="756"/>
        <end position="777"/>
    </location>
</feature>
<dbReference type="GO" id="GO:0005886">
    <property type="term" value="C:plasma membrane"/>
    <property type="evidence" value="ECO:0007669"/>
    <property type="project" value="UniProtKB-SubCell"/>
</dbReference>
<evidence type="ECO:0000259" key="7">
    <source>
        <dbReference type="SMART" id="SM00563"/>
    </source>
</evidence>
<feature type="transmembrane region" description="Helical" evidence="6">
    <location>
        <begin position="273"/>
        <end position="291"/>
    </location>
</feature>
<dbReference type="EMBL" id="RMBX01000006">
    <property type="protein sequence ID" value="RPD40955.1"/>
    <property type="molecule type" value="Genomic_DNA"/>
</dbReference>
<evidence type="ECO:0000256" key="4">
    <source>
        <dbReference type="ARBA" id="ARBA00022989"/>
    </source>
</evidence>
<dbReference type="Pfam" id="PF01553">
    <property type="entry name" value="Acyltransferase"/>
    <property type="match status" value="1"/>
</dbReference>
<keyword evidence="9" id="KW-1185">Reference proteome</keyword>
<keyword evidence="2" id="KW-1003">Cell membrane</keyword>
<sequence length="1289" mass="145921">MGTFFISIYNFFNARKWLLWLFTLALFAVAGLLASQIKLEEDITRILPRDKKIDQLSQFLQNSKFADKLVIMVSQKDSTKEAQPDSLTALAQAFVAGLENEQLRADIKAVQGQSDDGMIMGLMNTVQEHLPVFLEEKDYAAIDSLIAPEKVKQTVESNYNTLISPAGMVLKQVIQADPVGITWLGVKKLQALQVDDQFELYDGFVMSKDHRNILLFITPVHPPNETGKNKQFLARLDSWIDTLQTTHTVAGISYFGATAVSVGNAVQLRQDTYLTQGITLLLLIVLIAVFFRRKRAPLLVMLPVVFGAVFSIAMVYLVQGGISVIALGAGCVVLGIAVNYSLHVFNHYRHLPDIRQVIRDLAMPMTVGSFTTVGGFLCLQFVKSPMLQDVGLFAAFSLIGASLFSLIILPHLVVLGKPAKETASRHNIIDRLSEWRPERNKYLVWGIILLTIVFFFTAGNVKFESDMMRMNFMPERLQKAEAQLNRLNAYTAQSVYMLSEGNTLDEALQHREKTDTTIQRLLQSGAIKKVAGTGGLLLSEKEQARRIARWKAYWTTEKQQRLMQQLRTEGQAFKFKPTAFDPFEQLLGKEYKVISPEKSALLDVSMINDLVTVKPQSASVSSLLKVDPARKTEVYEALENQPGTIVIDKQYTANRLAELIQKEFNTIAWMTSLLVFFALLLSYGRIELALITFIPMLISWVWILGIMGLFGIPFNIVNIILSTFIFGLGDDYSIFTMDGLQQEYKTGSKHLPSFKSSIFFSAITTILGLGVLIFAKHPSLRSIALIAVIGISCVVVTSQVLIPFFFNFLITNRVKKGQRPPWTLWSWSKSMFAFTYYTLGAVLLTVIGVILTRINFINIEKGKKIYHWILSKFTWSLLHIMGNIKKRTVNTSGEDFKKPAVIISNHQSFLDILMSTAMTPNVVLLTNQWVYNSPLFGYVVKMADYYPVAEGAEASIDKLKDRVDNGYSIVIYPEGTRSSDANIKRFHKGAFYLAEELKLDIIPVVLHGTAYTMSKGDFLLKNGTITQKILPRIKPGDTRWGDNYSTRTKLVSRYFRQEYEQMRKTMETPGWYREQLVYQYIYKGPVLEWYMRIKTKLENNYALFHELLPTKGKIMDIGCGYGFMSYMLHFLSSERIILGVDYDEDKIATAQYCYIRNEHVRFEAADITQYNLPHQDAFVILDVLHYLQPEAQEKLIRQCLAKLTPGGVIVVRDGDADLTERHKGTRLTELFSTRLLGFNKTGNKLSFFSSSTLRSIVEKNGGTVEQIDNTKFTSNVIFIIKHSFSEQYA</sequence>
<feature type="transmembrane region" description="Helical" evidence="6">
    <location>
        <begin position="324"/>
        <end position="342"/>
    </location>
</feature>
<feature type="transmembrane region" description="Helical" evidence="6">
    <location>
        <begin position="394"/>
        <end position="415"/>
    </location>
</feature>
<keyword evidence="8" id="KW-0489">Methyltransferase</keyword>
<feature type="transmembrane region" description="Helical" evidence="6">
    <location>
        <begin position="831"/>
        <end position="851"/>
    </location>
</feature>
<feature type="transmembrane region" description="Helical" evidence="6">
    <location>
        <begin position="688"/>
        <end position="710"/>
    </location>
</feature>
<comment type="caution">
    <text evidence="8">The sequence shown here is derived from an EMBL/GenBank/DDBJ whole genome shotgun (WGS) entry which is preliminary data.</text>
</comment>
<protein>
    <submittedName>
        <fullName evidence="8">Methyltransferase domain-containing protein</fullName>
    </submittedName>
</protein>
<keyword evidence="5 6" id="KW-0472">Membrane</keyword>
<keyword evidence="8" id="KW-0808">Transferase</keyword>
<evidence type="ECO:0000313" key="8">
    <source>
        <dbReference type="EMBL" id="RPD40955.1"/>
    </source>
</evidence>
<dbReference type="RefSeq" id="WP_120516742.1">
    <property type="nucleotide sequence ID" value="NZ_QXZY01000007.1"/>
</dbReference>
<evidence type="ECO:0000313" key="9">
    <source>
        <dbReference type="Proteomes" id="UP000279089"/>
    </source>
</evidence>
<feature type="transmembrane region" description="Helical" evidence="6">
    <location>
        <begin position="298"/>
        <end position="318"/>
    </location>
</feature>
<dbReference type="SUPFAM" id="SSF69593">
    <property type="entry name" value="Glycerol-3-phosphate (1)-acyltransferase"/>
    <property type="match status" value="1"/>
</dbReference>
<accession>A0A3N4MC10</accession>
<name>A0A3N4MC10_9BACT</name>
<dbReference type="InterPro" id="IPR041698">
    <property type="entry name" value="Methyltransf_25"/>
</dbReference>
<dbReference type="InterPro" id="IPR004869">
    <property type="entry name" value="MMPL_dom"/>
</dbReference>
<evidence type="ECO:0000256" key="5">
    <source>
        <dbReference type="ARBA" id="ARBA00023136"/>
    </source>
</evidence>
<dbReference type="OrthoDB" id="9803035at2"/>
<feature type="transmembrane region" description="Helical" evidence="6">
    <location>
        <begin position="362"/>
        <end position="382"/>
    </location>
</feature>
<feature type="domain" description="Phospholipid/glycerol acyltransferase" evidence="7">
    <location>
        <begin position="900"/>
        <end position="1009"/>
    </location>
</feature>